<name>A0A4R2K1E2_9PSEU</name>
<reference evidence="3 4" key="1">
    <citation type="submission" date="2019-03" db="EMBL/GenBank/DDBJ databases">
        <title>Genomic Encyclopedia of Type Strains, Phase IV (KMG-IV): sequencing the most valuable type-strain genomes for metagenomic binning, comparative biology and taxonomic classification.</title>
        <authorList>
            <person name="Goeker M."/>
        </authorList>
    </citation>
    <scope>NUCLEOTIDE SEQUENCE [LARGE SCALE GENOMIC DNA]</scope>
    <source>
        <strain evidence="3 4">DSM 45934</strain>
    </source>
</reference>
<accession>A0A4R2K1E2</accession>
<dbReference type="Proteomes" id="UP000295680">
    <property type="component" value="Unassembled WGS sequence"/>
</dbReference>
<evidence type="ECO:0000313" key="3">
    <source>
        <dbReference type="EMBL" id="TCO65517.1"/>
    </source>
</evidence>
<evidence type="ECO:0000256" key="2">
    <source>
        <dbReference type="SAM" id="SignalP"/>
    </source>
</evidence>
<gene>
    <name evidence="3" type="ORF">EV192_1011309</name>
</gene>
<feature type="signal peptide" evidence="2">
    <location>
        <begin position="1"/>
        <end position="31"/>
    </location>
</feature>
<evidence type="ECO:0000256" key="1">
    <source>
        <dbReference type="SAM" id="Phobius"/>
    </source>
</evidence>
<keyword evidence="1" id="KW-0472">Membrane</keyword>
<evidence type="ECO:0000313" key="4">
    <source>
        <dbReference type="Proteomes" id="UP000295680"/>
    </source>
</evidence>
<feature type="chain" id="PRO_5020416844" description="LPXTG-motif cell wall-anchored protein" evidence="2">
    <location>
        <begin position="32"/>
        <end position="101"/>
    </location>
</feature>
<feature type="transmembrane region" description="Helical" evidence="1">
    <location>
        <begin position="50"/>
        <end position="69"/>
    </location>
</feature>
<keyword evidence="1" id="KW-0812">Transmembrane</keyword>
<organism evidence="3 4">
    <name type="scientific">Actinocrispum wychmicini</name>
    <dbReference type="NCBI Taxonomy" id="1213861"/>
    <lineage>
        <taxon>Bacteria</taxon>
        <taxon>Bacillati</taxon>
        <taxon>Actinomycetota</taxon>
        <taxon>Actinomycetes</taxon>
        <taxon>Pseudonocardiales</taxon>
        <taxon>Pseudonocardiaceae</taxon>
        <taxon>Actinocrispum</taxon>
    </lineage>
</organism>
<dbReference type="AlphaFoldDB" id="A0A4R2K1E2"/>
<dbReference type="RefSeq" id="WP_132111950.1">
    <property type="nucleotide sequence ID" value="NZ_SLWS01000001.1"/>
</dbReference>
<dbReference type="EMBL" id="SLWS01000001">
    <property type="protein sequence ID" value="TCO65517.1"/>
    <property type="molecule type" value="Genomic_DNA"/>
</dbReference>
<protein>
    <recommendedName>
        <fullName evidence="5">LPXTG-motif cell wall-anchored protein</fullName>
    </recommendedName>
</protein>
<evidence type="ECO:0008006" key="5">
    <source>
        <dbReference type="Google" id="ProtNLM"/>
    </source>
</evidence>
<keyword evidence="4" id="KW-1185">Reference proteome</keyword>
<comment type="caution">
    <text evidence="3">The sequence shown here is derived from an EMBL/GenBank/DDBJ whole genome shotgun (WGS) entry which is preliminary data.</text>
</comment>
<keyword evidence="2" id="KW-0732">Signal</keyword>
<sequence length="101" mass="10347">MRNRVAGRRTRSLVKKMMAVAGLMLVVTAHAAAAAQNGGIDSNMSTTIAGPVGITAAALGMIGLLLGLWRFVRKSAKARLAARIQAVEPQQPAPVGASQGA</sequence>
<proteinExistence type="predicted"/>
<keyword evidence="1" id="KW-1133">Transmembrane helix</keyword>